<sequence length="733" mass="77642">MRPADRKDTARLTISRRDGAQAPQLDWDLDPQVFDPLAEALGGALRLRGHDVGARALVANLSLPADGKLTPARAVAAAEAQSHAARLVRRDLSDLPDAVLPAVLFLEGRDACVLIARDGDTVRVLWPSRGSEEFTVELAALRAVYMGHVLLIRAEPGVAAPAPGSAIQGQGHWFWGAVRRHWPAYTQVILASAVINLLALAVPIFTMNVYDRVFPNAALITLWSLVIGVGLALIVDAGLKALRAQLVDVVGRQVDLAVSSEIFRHVSDLRLSARTAPAGTLMNTLKDFEQVRDVFSSQTVATLTDLAFTAVFIAVIAYIGGPLAWPPALAVLTVLVFGVLVLIPLRNAVGTVRQTGGAKTAVASEAMNELETLKSVGGQGRMQDRWEQQVTQNAKAEERARRLSTVATTLTGLVGQLSSVGIVVIGVYLALEGQITMGAVIAAMILSGRALAPTAALAALFVRASFAVSTLRSLDELMALPSDGTPGARRLNKRVSDGALELRGAKLTYGDAPQPALTDLSLSIDAGARVALIGPVGAGKTSLVRLLAGLYQPDEGLVLIDGLNMAQLHPAELRADVQLVPQEPVLFSGTLAENIAFGKRGASDAEILRAARLAGVDALAASHPEGFAMPIAERGRNMSGGQRQMVALARALLPRPKVLLLDEPTSSMDQQAERRFIDRLRSALDAHPMTLVVATHRMGLLELTDRVVLMQAGKVQMDGPKADILATLKGGTS</sequence>
<gene>
    <name evidence="14" type="ordered locus">Dshi_2501</name>
</gene>
<dbReference type="GO" id="GO:0015421">
    <property type="term" value="F:ABC-type oligopeptide transporter activity"/>
    <property type="evidence" value="ECO:0007669"/>
    <property type="project" value="TreeGrafter"/>
</dbReference>
<dbReference type="Proteomes" id="UP000006833">
    <property type="component" value="Chromosome"/>
</dbReference>
<dbReference type="PROSITE" id="PS50990">
    <property type="entry name" value="PEPTIDASE_C39"/>
    <property type="match status" value="1"/>
</dbReference>
<dbReference type="SUPFAM" id="SSF52540">
    <property type="entry name" value="P-loop containing nucleoside triphosphate hydrolases"/>
    <property type="match status" value="1"/>
</dbReference>
<dbReference type="EMBL" id="CP000830">
    <property type="protein sequence ID" value="ABV94234.1"/>
    <property type="molecule type" value="Genomic_DNA"/>
</dbReference>
<dbReference type="InterPro" id="IPR003439">
    <property type="entry name" value="ABC_transporter-like_ATP-bd"/>
</dbReference>
<dbReference type="InterPro" id="IPR003593">
    <property type="entry name" value="AAA+_ATPase"/>
</dbReference>
<keyword evidence="3" id="KW-1003">Cell membrane</keyword>
<dbReference type="PANTHER" id="PTHR43394">
    <property type="entry name" value="ATP-DEPENDENT PERMEASE MDL1, MITOCHONDRIAL"/>
    <property type="match status" value="1"/>
</dbReference>
<dbReference type="eggNOG" id="COG2274">
    <property type="taxonomic scope" value="Bacteria"/>
</dbReference>
<dbReference type="InterPro" id="IPR011527">
    <property type="entry name" value="ABC1_TM_dom"/>
</dbReference>
<evidence type="ECO:0000256" key="8">
    <source>
        <dbReference type="ARBA" id="ARBA00022989"/>
    </source>
</evidence>
<evidence type="ECO:0000259" key="12">
    <source>
        <dbReference type="PROSITE" id="PS50929"/>
    </source>
</evidence>
<evidence type="ECO:0000256" key="3">
    <source>
        <dbReference type="ARBA" id="ARBA00022475"/>
    </source>
</evidence>
<evidence type="ECO:0000256" key="2">
    <source>
        <dbReference type="ARBA" id="ARBA00022448"/>
    </source>
</evidence>
<evidence type="ECO:0000259" key="11">
    <source>
        <dbReference type="PROSITE" id="PS50893"/>
    </source>
</evidence>
<dbReference type="GO" id="GO:0016887">
    <property type="term" value="F:ATP hydrolysis activity"/>
    <property type="evidence" value="ECO:0007669"/>
    <property type="project" value="InterPro"/>
</dbReference>
<evidence type="ECO:0000313" key="15">
    <source>
        <dbReference type="Proteomes" id="UP000006833"/>
    </source>
</evidence>
<dbReference type="Pfam" id="PF00005">
    <property type="entry name" value="ABC_tran"/>
    <property type="match status" value="1"/>
</dbReference>
<comment type="subcellular location">
    <subcellularLocation>
        <location evidence="1">Cell membrane</location>
        <topology evidence="1">Multi-pass membrane protein</topology>
    </subcellularLocation>
</comment>
<dbReference type="SMART" id="SM00382">
    <property type="entry name" value="AAA"/>
    <property type="match status" value="1"/>
</dbReference>
<dbReference type="HOGENOM" id="CLU_000604_95_6_5"/>
<dbReference type="PROSITE" id="PS50929">
    <property type="entry name" value="ABC_TM1F"/>
    <property type="match status" value="1"/>
</dbReference>
<dbReference type="InterPro" id="IPR036640">
    <property type="entry name" value="ABC1_TM_sf"/>
</dbReference>
<evidence type="ECO:0000256" key="5">
    <source>
        <dbReference type="ARBA" id="ARBA00022741"/>
    </source>
</evidence>
<keyword evidence="9 10" id="KW-0472">Membrane</keyword>
<proteinExistence type="predicted"/>
<dbReference type="Gene3D" id="1.20.1560.10">
    <property type="entry name" value="ABC transporter type 1, transmembrane domain"/>
    <property type="match status" value="1"/>
</dbReference>
<feature type="transmembrane region" description="Helical" evidence="10">
    <location>
        <begin position="437"/>
        <end position="462"/>
    </location>
</feature>
<dbReference type="InterPro" id="IPR027417">
    <property type="entry name" value="P-loop_NTPase"/>
</dbReference>
<dbReference type="Gene3D" id="3.90.70.10">
    <property type="entry name" value="Cysteine proteinases"/>
    <property type="match status" value="1"/>
</dbReference>
<keyword evidence="8 10" id="KW-1133">Transmembrane helix</keyword>
<dbReference type="GO" id="GO:0006508">
    <property type="term" value="P:proteolysis"/>
    <property type="evidence" value="ECO:0007669"/>
    <property type="project" value="InterPro"/>
</dbReference>
<dbReference type="RefSeq" id="WP_012179165.1">
    <property type="nucleotide sequence ID" value="NC_009952.1"/>
</dbReference>
<dbReference type="InterPro" id="IPR017750">
    <property type="entry name" value="ATPase_T1SS"/>
</dbReference>
<dbReference type="FunFam" id="3.40.50.300:FF:000299">
    <property type="entry name" value="ABC transporter ATP-binding protein/permease"/>
    <property type="match status" value="1"/>
</dbReference>
<dbReference type="InterPro" id="IPR017871">
    <property type="entry name" value="ABC_transporter-like_CS"/>
</dbReference>
<accession>A8LSN5</accession>
<evidence type="ECO:0000259" key="13">
    <source>
        <dbReference type="PROSITE" id="PS50990"/>
    </source>
</evidence>
<organism evidence="14 15">
    <name type="scientific">Dinoroseobacter shibae (strain DSM 16493 / NCIMB 14021 / DFL 12)</name>
    <dbReference type="NCBI Taxonomy" id="398580"/>
    <lineage>
        <taxon>Bacteria</taxon>
        <taxon>Pseudomonadati</taxon>
        <taxon>Pseudomonadota</taxon>
        <taxon>Alphaproteobacteria</taxon>
        <taxon>Rhodobacterales</taxon>
        <taxon>Roseobacteraceae</taxon>
        <taxon>Dinoroseobacter</taxon>
    </lineage>
</organism>
<feature type="domain" description="Peptidase C39" evidence="13">
    <location>
        <begin position="32"/>
        <end position="152"/>
    </location>
</feature>
<dbReference type="NCBIfam" id="TIGR03375">
    <property type="entry name" value="type_I_sec_LssB"/>
    <property type="match status" value="1"/>
</dbReference>
<dbReference type="Gene3D" id="3.40.50.300">
    <property type="entry name" value="P-loop containing nucleotide triphosphate hydrolases"/>
    <property type="match status" value="1"/>
</dbReference>
<dbReference type="OrthoDB" id="9808328at2"/>
<dbReference type="GO" id="GO:0005886">
    <property type="term" value="C:plasma membrane"/>
    <property type="evidence" value="ECO:0007669"/>
    <property type="project" value="UniProtKB-SubCell"/>
</dbReference>
<keyword evidence="4 10" id="KW-0812">Transmembrane</keyword>
<feature type="domain" description="ABC transporter" evidence="11">
    <location>
        <begin position="502"/>
        <end position="733"/>
    </location>
</feature>
<evidence type="ECO:0000256" key="7">
    <source>
        <dbReference type="ARBA" id="ARBA00022840"/>
    </source>
</evidence>
<keyword evidence="7" id="KW-0067">ATP-binding</keyword>
<dbReference type="GO" id="GO:0008233">
    <property type="term" value="F:peptidase activity"/>
    <property type="evidence" value="ECO:0007669"/>
    <property type="project" value="InterPro"/>
</dbReference>
<feature type="transmembrane region" description="Helical" evidence="10">
    <location>
        <begin position="188"/>
        <end position="207"/>
    </location>
</feature>
<feature type="transmembrane region" description="Helical" evidence="10">
    <location>
        <begin position="325"/>
        <end position="345"/>
    </location>
</feature>
<dbReference type="KEGG" id="dsh:Dshi_2501"/>
<dbReference type="InterPro" id="IPR039421">
    <property type="entry name" value="Type_1_exporter"/>
</dbReference>
<dbReference type="PANTHER" id="PTHR43394:SF1">
    <property type="entry name" value="ATP-BINDING CASSETTE SUB-FAMILY B MEMBER 10, MITOCHONDRIAL"/>
    <property type="match status" value="1"/>
</dbReference>
<feature type="transmembrane region" description="Helical" evidence="10">
    <location>
        <begin position="213"/>
        <end position="235"/>
    </location>
</feature>
<feature type="domain" description="ABC transmembrane type-1" evidence="12">
    <location>
        <begin position="188"/>
        <end position="461"/>
    </location>
</feature>
<evidence type="ECO:0000256" key="4">
    <source>
        <dbReference type="ARBA" id="ARBA00022692"/>
    </source>
</evidence>
<reference evidence="15" key="1">
    <citation type="journal article" date="2010" name="ISME J.">
        <title>The complete genome sequence of the algal symbiont Dinoroseobacter shibae: a hitchhiker's guide to life in the sea.</title>
        <authorList>
            <person name="Wagner-Dobler I."/>
            <person name="Ballhausen B."/>
            <person name="Berger M."/>
            <person name="Brinkhoff T."/>
            <person name="Buchholz I."/>
            <person name="Bunk B."/>
            <person name="Cypionka H."/>
            <person name="Daniel R."/>
            <person name="Drepper T."/>
            <person name="Gerdts G."/>
            <person name="Hahnke S."/>
            <person name="Han C."/>
            <person name="Jahn D."/>
            <person name="Kalhoefer D."/>
            <person name="Kiss H."/>
            <person name="Klenk H.P."/>
            <person name="Kyrpides N."/>
            <person name="Liebl W."/>
            <person name="Liesegang H."/>
            <person name="Meincke L."/>
            <person name="Pati A."/>
            <person name="Petersen J."/>
            <person name="Piekarski T."/>
            <person name="Pommerenke C."/>
            <person name="Pradella S."/>
            <person name="Pukall R."/>
            <person name="Rabus R."/>
            <person name="Stackebrandt E."/>
            <person name="Thole S."/>
            <person name="Thompson L."/>
            <person name="Tielen P."/>
            <person name="Tomasch J."/>
            <person name="von Jan M."/>
            <person name="Wanphrut N."/>
            <person name="Wichels A."/>
            <person name="Zech H."/>
            <person name="Simon M."/>
        </authorList>
    </citation>
    <scope>NUCLEOTIDE SEQUENCE [LARGE SCALE GENOMIC DNA]</scope>
    <source>
        <strain evidence="15">DSM 16493 / NCIMB 14021 / DFL 12</strain>
    </source>
</reference>
<dbReference type="PROSITE" id="PS00211">
    <property type="entry name" value="ABC_TRANSPORTER_1"/>
    <property type="match status" value="1"/>
</dbReference>
<keyword evidence="2" id="KW-0813">Transport</keyword>
<evidence type="ECO:0000256" key="6">
    <source>
        <dbReference type="ARBA" id="ARBA00022801"/>
    </source>
</evidence>
<feature type="transmembrane region" description="Helical" evidence="10">
    <location>
        <begin position="300"/>
        <end position="319"/>
    </location>
</feature>
<dbReference type="InterPro" id="IPR005074">
    <property type="entry name" value="Peptidase_C39"/>
</dbReference>
<evidence type="ECO:0000256" key="10">
    <source>
        <dbReference type="SAM" id="Phobius"/>
    </source>
</evidence>
<keyword evidence="6" id="KW-0378">Hydrolase</keyword>
<evidence type="ECO:0000256" key="1">
    <source>
        <dbReference type="ARBA" id="ARBA00004651"/>
    </source>
</evidence>
<name>A8LSN5_DINSH</name>
<protein>
    <submittedName>
        <fullName evidence="14">ABC transporter</fullName>
    </submittedName>
</protein>
<dbReference type="CDD" id="cd18587">
    <property type="entry name" value="ABC_6TM_LapB_like"/>
    <property type="match status" value="1"/>
</dbReference>
<dbReference type="Pfam" id="PF00664">
    <property type="entry name" value="ABC_membrane"/>
    <property type="match status" value="1"/>
</dbReference>
<dbReference type="PROSITE" id="PS50893">
    <property type="entry name" value="ABC_TRANSPORTER_2"/>
    <property type="match status" value="1"/>
</dbReference>
<feature type="transmembrane region" description="Helical" evidence="10">
    <location>
        <begin position="405"/>
        <end position="431"/>
    </location>
</feature>
<dbReference type="SUPFAM" id="SSF90123">
    <property type="entry name" value="ABC transporter transmembrane region"/>
    <property type="match status" value="1"/>
</dbReference>
<keyword evidence="15" id="KW-1185">Reference proteome</keyword>
<dbReference type="GO" id="GO:0005524">
    <property type="term" value="F:ATP binding"/>
    <property type="evidence" value="ECO:0007669"/>
    <property type="project" value="UniProtKB-KW"/>
</dbReference>
<keyword evidence="5" id="KW-0547">Nucleotide-binding</keyword>
<dbReference type="STRING" id="398580.Dshi_2501"/>
<evidence type="ECO:0000256" key="9">
    <source>
        <dbReference type="ARBA" id="ARBA00023136"/>
    </source>
</evidence>
<dbReference type="AlphaFoldDB" id="A8LSN5"/>
<evidence type="ECO:0000313" key="14">
    <source>
        <dbReference type="EMBL" id="ABV94234.1"/>
    </source>
</evidence>